<name>A0A5E7CC07_PSEFL</name>
<proteinExistence type="predicted"/>
<feature type="region of interest" description="Disordered" evidence="1">
    <location>
        <begin position="1"/>
        <end position="41"/>
    </location>
</feature>
<dbReference type="EMBL" id="CABVHX010000010">
    <property type="protein sequence ID" value="VVO01731.1"/>
    <property type="molecule type" value="Genomic_DNA"/>
</dbReference>
<accession>A0A5E7CC07</accession>
<dbReference type="Proteomes" id="UP000325375">
    <property type="component" value="Unassembled WGS sequence"/>
</dbReference>
<reference evidence="2 3" key="1">
    <citation type="submission" date="2019-09" db="EMBL/GenBank/DDBJ databases">
        <authorList>
            <person name="Chandra G."/>
            <person name="Truman W A."/>
        </authorList>
    </citation>
    <scope>NUCLEOTIDE SEQUENCE [LARGE SCALE GENOMIC DNA]</scope>
    <source>
        <strain evidence="2">PS718</strain>
    </source>
</reference>
<evidence type="ECO:0000256" key="1">
    <source>
        <dbReference type="SAM" id="MobiDB-lite"/>
    </source>
</evidence>
<protein>
    <submittedName>
        <fullName evidence="2">Uncharacterized protein</fullName>
    </submittedName>
</protein>
<dbReference type="AlphaFoldDB" id="A0A5E7CC07"/>
<gene>
    <name evidence="2" type="ORF">PS718_02719</name>
</gene>
<evidence type="ECO:0000313" key="3">
    <source>
        <dbReference type="Proteomes" id="UP000325375"/>
    </source>
</evidence>
<organism evidence="2 3">
    <name type="scientific">Pseudomonas fluorescens</name>
    <dbReference type="NCBI Taxonomy" id="294"/>
    <lineage>
        <taxon>Bacteria</taxon>
        <taxon>Pseudomonadati</taxon>
        <taxon>Pseudomonadota</taxon>
        <taxon>Gammaproteobacteria</taxon>
        <taxon>Pseudomonadales</taxon>
        <taxon>Pseudomonadaceae</taxon>
        <taxon>Pseudomonas</taxon>
    </lineage>
</organism>
<evidence type="ECO:0000313" key="2">
    <source>
        <dbReference type="EMBL" id="VVO01731.1"/>
    </source>
</evidence>
<sequence>MADARRALHLEPGGIEQAPHPTGAGEGADGRAGRGKTRQFGEQFGRPHVGVSCRSEAVEKPRIDLGIELRQLLKGIADQQCQCDATIGQRDALEALMNGHVMLQQLIGERLEFRPQRQSAVQIRRAQRILFDTDKMQLRTCHGVLFKHLPGAEKIQPGAKSGFADDQPSTCRQRGKTLGQTVLFKEHITGFIEPRLIGKIHVIELPRTRTSVVIPVELGVGRYRFHGRLGNDKAAILADQAQGA</sequence>